<feature type="region of interest" description="Disordered" evidence="1">
    <location>
        <begin position="64"/>
        <end position="91"/>
    </location>
</feature>
<dbReference type="InterPro" id="IPR013103">
    <property type="entry name" value="RVT_2"/>
</dbReference>
<dbReference type="PANTHER" id="PTHR11439">
    <property type="entry name" value="GAG-POL-RELATED RETROTRANSPOSON"/>
    <property type="match status" value="1"/>
</dbReference>
<protein>
    <submittedName>
        <fullName evidence="3">Copia protein</fullName>
    </submittedName>
</protein>
<dbReference type="AlphaFoldDB" id="A0A6L2KHU0"/>
<gene>
    <name evidence="3" type="ORF">Tci_020934</name>
</gene>
<dbReference type="SUPFAM" id="SSF56672">
    <property type="entry name" value="DNA/RNA polymerases"/>
    <property type="match status" value="1"/>
</dbReference>
<dbReference type="EMBL" id="BKCJ010002496">
    <property type="protein sequence ID" value="GEU48956.1"/>
    <property type="molecule type" value="Genomic_DNA"/>
</dbReference>
<sequence length="416" mass="47509">MFDEYFNLPTIVVSPVQEAISPRAKVLADSPMSTSIDEDAPSRSITSSQEQKHALIIYQGFEESPKTPTFHDDLLNESPHEDSTSQGSLSNVRQIHTPFEHLKRWTKDHPIANMIGDPSRSVSTRSQLETVAMWCYFDAFLTFVEPNNFKQAMTKPSWIDAMQEEINEFERLEDKPSHVYKLKKALYGFKQAPRAWYDMLLSFMISQHFSKGAVDPILFTQKARNDLLLVQIYVDDKIFASTNTTMCNEFANQMTTKFKMSMMGQMSFILGLQISQSLRGIFINHSKYASEIVKKYGIHTTDFVDTPTVEKSKLDEDLQGKPADATLYCGMIGSLMYLTSSRPNLIYAVFLCARYEAKPTEKHLQAVKQIFRYVNGTINMGLWYSKDIDMSLRAYADTDHAGCQDTRRSTSRSAHF</sequence>
<accession>A0A6L2KHU0</accession>
<evidence type="ECO:0000313" key="3">
    <source>
        <dbReference type="EMBL" id="GEU48956.1"/>
    </source>
</evidence>
<feature type="region of interest" description="Disordered" evidence="1">
    <location>
        <begin position="27"/>
        <end position="48"/>
    </location>
</feature>
<feature type="domain" description="Reverse transcriptase Ty1/copia-type" evidence="2">
    <location>
        <begin position="173"/>
        <end position="309"/>
    </location>
</feature>
<evidence type="ECO:0000256" key="1">
    <source>
        <dbReference type="SAM" id="MobiDB-lite"/>
    </source>
</evidence>
<feature type="compositionally biased region" description="Basic and acidic residues" evidence="1">
    <location>
        <begin position="64"/>
        <end position="83"/>
    </location>
</feature>
<dbReference type="Pfam" id="PF07727">
    <property type="entry name" value="RVT_2"/>
    <property type="match status" value="1"/>
</dbReference>
<organism evidence="3">
    <name type="scientific">Tanacetum cinerariifolium</name>
    <name type="common">Dalmatian daisy</name>
    <name type="synonym">Chrysanthemum cinerariifolium</name>
    <dbReference type="NCBI Taxonomy" id="118510"/>
    <lineage>
        <taxon>Eukaryota</taxon>
        <taxon>Viridiplantae</taxon>
        <taxon>Streptophyta</taxon>
        <taxon>Embryophyta</taxon>
        <taxon>Tracheophyta</taxon>
        <taxon>Spermatophyta</taxon>
        <taxon>Magnoliopsida</taxon>
        <taxon>eudicotyledons</taxon>
        <taxon>Gunneridae</taxon>
        <taxon>Pentapetalae</taxon>
        <taxon>asterids</taxon>
        <taxon>campanulids</taxon>
        <taxon>Asterales</taxon>
        <taxon>Asteraceae</taxon>
        <taxon>Asteroideae</taxon>
        <taxon>Anthemideae</taxon>
        <taxon>Anthemidinae</taxon>
        <taxon>Tanacetum</taxon>
    </lineage>
</organism>
<dbReference type="InterPro" id="IPR043502">
    <property type="entry name" value="DNA/RNA_pol_sf"/>
</dbReference>
<comment type="caution">
    <text evidence="3">The sequence shown here is derived from an EMBL/GenBank/DDBJ whole genome shotgun (WGS) entry which is preliminary data.</text>
</comment>
<reference evidence="3" key="1">
    <citation type="journal article" date="2019" name="Sci. Rep.">
        <title>Draft genome of Tanacetum cinerariifolium, the natural source of mosquito coil.</title>
        <authorList>
            <person name="Yamashiro T."/>
            <person name="Shiraishi A."/>
            <person name="Satake H."/>
            <person name="Nakayama K."/>
        </authorList>
    </citation>
    <scope>NUCLEOTIDE SEQUENCE</scope>
</reference>
<proteinExistence type="predicted"/>
<name>A0A6L2KHU0_TANCI</name>
<dbReference type="PANTHER" id="PTHR11439:SF495">
    <property type="entry name" value="REVERSE TRANSCRIPTASE, RNA-DEPENDENT DNA POLYMERASE-RELATED"/>
    <property type="match status" value="1"/>
</dbReference>
<evidence type="ECO:0000259" key="2">
    <source>
        <dbReference type="Pfam" id="PF07727"/>
    </source>
</evidence>